<dbReference type="EMBL" id="JAWDJX010000011">
    <property type="protein sequence ID" value="KAK3054546.1"/>
    <property type="molecule type" value="Genomic_DNA"/>
</dbReference>
<name>A0AAJ0DQ99_9PEZI</name>
<accession>A0AAJ0DQ99</accession>
<comment type="caution">
    <text evidence="1">The sequence shown here is derived from an EMBL/GenBank/DDBJ whole genome shotgun (WGS) entry which is preliminary data.</text>
</comment>
<dbReference type="Proteomes" id="UP001271007">
    <property type="component" value="Unassembled WGS sequence"/>
</dbReference>
<sequence length="157" mass="17835">MFFLFANCNFIPDHYDAWQAAYDNLAEHFGIPLDYADDFSKTTSIFAFEVYGCREDLYETHLNSKPMQQFLNTIPDHTTTDLDLNHYSAVGGFLDRDGDKRECAIMQDTRIGCKDASSREAVLKRLETLASKVKESEKSEPSGVLTFMTFSCLDNDA</sequence>
<proteinExistence type="predicted"/>
<organism evidence="1 2">
    <name type="scientific">Extremus antarcticus</name>
    <dbReference type="NCBI Taxonomy" id="702011"/>
    <lineage>
        <taxon>Eukaryota</taxon>
        <taxon>Fungi</taxon>
        <taxon>Dikarya</taxon>
        <taxon>Ascomycota</taxon>
        <taxon>Pezizomycotina</taxon>
        <taxon>Dothideomycetes</taxon>
        <taxon>Dothideomycetidae</taxon>
        <taxon>Mycosphaerellales</taxon>
        <taxon>Extremaceae</taxon>
        <taxon>Extremus</taxon>
    </lineage>
</organism>
<evidence type="ECO:0000313" key="2">
    <source>
        <dbReference type="Proteomes" id="UP001271007"/>
    </source>
</evidence>
<dbReference type="Gene3D" id="3.30.70.100">
    <property type="match status" value="1"/>
</dbReference>
<evidence type="ECO:0000313" key="1">
    <source>
        <dbReference type="EMBL" id="KAK3054546.1"/>
    </source>
</evidence>
<evidence type="ECO:0008006" key="3">
    <source>
        <dbReference type="Google" id="ProtNLM"/>
    </source>
</evidence>
<keyword evidence="2" id="KW-1185">Reference proteome</keyword>
<dbReference type="AlphaFoldDB" id="A0AAJ0DQ99"/>
<protein>
    <recommendedName>
        <fullName evidence="3">ABM domain-containing protein</fullName>
    </recommendedName>
</protein>
<reference evidence="1" key="1">
    <citation type="submission" date="2023-04" db="EMBL/GenBank/DDBJ databases">
        <title>Black Yeasts Isolated from many extreme environments.</title>
        <authorList>
            <person name="Coleine C."/>
            <person name="Stajich J.E."/>
            <person name="Selbmann L."/>
        </authorList>
    </citation>
    <scope>NUCLEOTIDE SEQUENCE</scope>
    <source>
        <strain evidence="1">CCFEE 5312</strain>
    </source>
</reference>
<gene>
    <name evidence="1" type="ORF">LTR09_004275</name>
</gene>